<dbReference type="InterPro" id="IPR045851">
    <property type="entry name" value="AMP-bd_C_sf"/>
</dbReference>
<dbReference type="Pfam" id="PF13193">
    <property type="entry name" value="AMP-binding_C"/>
    <property type="match status" value="1"/>
</dbReference>
<evidence type="ECO:0000313" key="3">
    <source>
        <dbReference type="EMBL" id="MCX2976087.1"/>
    </source>
</evidence>
<evidence type="ECO:0008006" key="5">
    <source>
        <dbReference type="Google" id="ProtNLM"/>
    </source>
</evidence>
<sequence length="547" mass="59659">MRRNLPCHSVYHDTVLTNENQRSVHHDACKRETTVSQAAPADLLHHIIEYQSVHRPTKPALWWEGQASSFAELQGVVTRIAERLAANGSIGDRIAVLGWNSPTFLHLIYSASAAGKILVPLNARLAPAELAHQLEASGARLLFSDQSLLQTLQAHPDFPTNLQTICLDSELEAWLHSAKTATLPKPLADQPAWILYTSGSTGRPKGAVLSHRSLMAGLASASLARPVQSDDRYYYPFPLFHVSAHNVVLQHLYGASVVLSRSFDAADTIKACRDLQVTSMSLAPTMIGLLLNHPTFNANDLKGVRTIGYGASAMPTDLLQRLLSETQVGLCQSYGMTELSGSVAFLTEADHQRAALDTPALLQSVGRPLPTAKILLIDNDGEESAEGEIVVKAQQCMSGYWNDPKASALAIEDGWLRTGDIGRIDDAGYLYIVDRKKDMILSGGENIASREIENVLRRHPAIADCAVIGLPEPKWGECACAVLCLATETSEDELIAHCRASLAKFKVPKQWFRTDCLPLNAAGKVDKPLLRQQLERPMDTGTLSYLS</sequence>
<dbReference type="PANTHER" id="PTHR43767">
    <property type="entry name" value="LONG-CHAIN-FATTY-ACID--COA LIGASE"/>
    <property type="match status" value="1"/>
</dbReference>
<accession>A0ABT3T1E4</accession>
<dbReference type="PANTHER" id="PTHR43767:SF1">
    <property type="entry name" value="NONRIBOSOMAL PEPTIDE SYNTHASE PES1 (EUROFUNG)-RELATED"/>
    <property type="match status" value="1"/>
</dbReference>
<evidence type="ECO:0000259" key="1">
    <source>
        <dbReference type="Pfam" id="PF00501"/>
    </source>
</evidence>
<feature type="domain" description="AMP-binding enzyme C-terminal" evidence="2">
    <location>
        <begin position="451"/>
        <end position="524"/>
    </location>
</feature>
<dbReference type="InterPro" id="IPR025110">
    <property type="entry name" value="AMP-bd_C"/>
</dbReference>
<name>A0ABT3T1E4_9GAMM</name>
<feature type="domain" description="AMP-dependent synthetase/ligase" evidence="1">
    <location>
        <begin position="51"/>
        <end position="401"/>
    </location>
</feature>
<dbReference type="Proteomes" id="UP001143304">
    <property type="component" value="Unassembled WGS sequence"/>
</dbReference>
<evidence type="ECO:0000313" key="4">
    <source>
        <dbReference type="Proteomes" id="UP001143304"/>
    </source>
</evidence>
<dbReference type="InterPro" id="IPR000873">
    <property type="entry name" value="AMP-dep_synth/lig_dom"/>
</dbReference>
<dbReference type="SUPFAM" id="SSF56801">
    <property type="entry name" value="Acetyl-CoA synthetase-like"/>
    <property type="match status" value="1"/>
</dbReference>
<dbReference type="InterPro" id="IPR050237">
    <property type="entry name" value="ATP-dep_AMP-bd_enzyme"/>
</dbReference>
<keyword evidence="4" id="KW-1185">Reference proteome</keyword>
<proteinExistence type="predicted"/>
<dbReference type="Gene3D" id="3.40.50.12780">
    <property type="entry name" value="N-terminal domain of ligase-like"/>
    <property type="match status" value="1"/>
</dbReference>
<organism evidence="3 4">
    <name type="scientific">Candidatus Marimicrobium litorale</name>
    <dbReference type="NCBI Taxonomy" id="2518991"/>
    <lineage>
        <taxon>Bacteria</taxon>
        <taxon>Pseudomonadati</taxon>
        <taxon>Pseudomonadota</taxon>
        <taxon>Gammaproteobacteria</taxon>
        <taxon>Cellvibrionales</taxon>
        <taxon>Halieaceae</taxon>
        <taxon>Marimicrobium</taxon>
    </lineage>
</organism>
<dbReference type="InterPro" id="IPR042099">
    <property type="entry name" value="ANL_N_sf"/>
</dbReference>
<evidence type="ECO:0000259" key="2">
    <source>
        <dbReference type="Pfam" id="PF13193"/>
    </source>
</evidence>
<reference evidence="3" key="1">
    <citation type="submission" date="2019-02" db="EMBL/GenBank/DDBJ databases">
        <authorList>
            <person name="Li S.-H."/>
        </authorList>
    </citation>
    <scope>NUCLEOTIDE SEQUENCE</scope>
    <source>
        <strain evidence="3">IMCC11814</strain>
    </source>
</reference>
<dbReference type="Pfam" id="PF00501">
    <property type="entry name" value="AMP-binding"/>
    <property type="match status" value="1"/>
</dbReference>
<dbReference type="Gene3D" id="3.30.300.30">
    <property type="match status" value="1"/>
</dbReference>
<dbReference type="PROSITE" id="PS00455">
    <property type="entry name" value="AMP_BINDING"/>
    <property type="match status" value="1"/>
</dbReference>
<gene>
    <name evidence="3" type="ORF">EYC82_01785</name>
</gene>
<protein>
    <recommendedName>
        <fullName evidence="5">Acyl-CoA synthetase (AMP-forming)/AMP-acid ligase II</fullName>
    </recommendedName>
</protein>
<dbReference type="InterPro" id="IPR020845">
    <property type="entry name" value="AMP-binding_CS"/>
</dbReference>
<comment type="caution">
    <text evidence="3">The sequence shown here is derived from an EMBL/GenBank/DDBJ whole genome shotgun (WGS) entry which is preliminary data.</text>
</comment>
<dbReference type="EMBL" id="SHNO01000001">
    <property type="protein sequence ID" value="MCX2976087.1"/>
    <property type="molecule type" value="Genomic_DNA"/>
</dbReference>